<dbReference type="AlphaFoldDB" id="A0AAE0WUW1"/>
<dbReference type="GO" id="GO:0000724">
    <property type="term" value="P:double-strand break repair via homologous recombination"/>
    <property type="evidence" value="ECO:0007669"/>
    <property type="project" value="TreeGrafter"/>
</dbReference>
<dbReference type="PANTHER" id="PTHR45629:SF7">
    <property type="entry name" value="DNA EXCISION REPAIR PROTEIN ERCC-6-RELATED"/>
    <property type="match status" value="1"/>
</dbReference>
<dbReference type="Gene3D" id="3.40.50.300">
    <property type="entry name" value="P-loop containing nucleotide triphosphate hydrolases"/>
    <property type="match status" value="1"/>
</dbReference>
<dbReference type="CDD" id="cd18793">
    <property type="entry name" value="SF2_C_SNF"/>
    <property type="match status" value="1"/>
</dbReference>
<keyword evidence="3" id="KW-0067">ATP-binding</keyword>
<dbReference type="PANTHER" id="PTHR45629">
    <property type="entry name" value="SNF2/RAD54 FAMILY MEMBER"/>
    <property type="match status" value="1"/>
</dbReference>
<feature type="domain" description="Helicase C-terminal" evidence="6">
    <location>
        <begin position="601"/>
        <end position="766"/>
    </location>
</feature>
<dbReference type="Proteomes" id="UP001274830">
    <property type="component" value="Unassembled WGS sequence"/>
</dbReference>
<dbReference type="GO" id="GO:0005634">
    <property type="term" value="C:nucleus"/>
    <property type="evidence" value="ECO:0007669"/>
    <property type="project" value="TreeGrafter"/>
</dbReference>
<evidence type="ECO:0000313" key="7">
    <source>
        <dbReference type="EMBL" id="KAK3678697.1"/>
    </source>
</evidence>
<sequence>MDGRSEPPAKRRRISGDDDEMEVLAAAADVLKKPNSISKRFQSPAVRKPLEVVKNPSSSSQSSNTNSTNNAYFTVLWRKFTTKKNKTWDGDGVLSVVGGMANLQNISGREMGRIPCKGPLMVGSELKVGGKDVEIESMITKEDFLAGRPFLGSTKKPEPAQPLKAIDKVSKGSRKAQTKHDKMASTQKDILRSALPTSQASKSSFKAPLLADTVQKQQKDAPLPVPRHDPNSENALVMKRPKSVPNGRQIVDVVVDPILSAKLRPHQRAGVAFLYECVMGMKDYDGEGAVLADEMGLGKTLQTIALLWTLLKQNPIYKDAPVVKKALIVCPVTLINNWRREFHKWLGKDTLGIFVADTDKKLKLSHFTMGKTYSVMIIGYEKLRMVQEDLKKGGGIDIVIADEGHRLKTAQNKSAAAIRALNTERRVILSGTPIQNDLAEFYTMVDFVNPGLLNKYSVFKKEFETPILKSRQPGASAKELEKGEGRSAELANITGMFILRRTSEILAKYLPAKTEYVVLCRPTKAQTSVYRAIIESPTFSAALGSTSITLELINVLKKVCNSPTLLLKKDSKGEDITKPELLECIPQKLLKTPGASGKLQVLDSLLHRIRTDTEEKVVIVSNYTSTMDILANLLGSLSYTYLRLDGSTPPAKRQALVDRFNRSSASDAFVFLLSAKAGGVGLNLIGASRLVLFDIDWNPATDLQAMARVHRDGQKSPCFIYRMLTQGALDEKIFQRQVSKTGLADSIVDGKANTNGFIREELKDLFTLDEDYDGCQTHKLLGCPCGGIGSISRAEDNVLERNDLAVLDHNNDTSQNVAEPELEVICMDQDSDDEPVTRRKARWRTGNQVDWKADETDERRMAKKHTDAAGKTKMLSLMQYAHFDTSRAAPQAAGGETVAAVGNDGVEDMEETFDLDLLENAIEDDTLRSVIREDGHRVGFVFTKTSA</sequence>
<dbReference type="GO" id="GO:0004386">
    <property type="term" value="F:helicase activity"/>
    <property type="evidence" value="ECO:0007669"/>
    <property type="project" value="UniProtKB-KW"/>
</dbReference>
<feature type="region of interest" description="Disordered" evidence="4">
    <location>
        <begin position="151"/>
        <end position="187"/>
    </location>
</feature>
<reference evidence="7" key="1">
    <citation type="submission" date="2023-07" db="EMBL/GenBank/DDBJ databases">
        <title>Black Yeasts Isolated from many extreme environments.</title>
        <authorList>
            <person name="Coleine C."/>
            <person name="Stajich J.E."/>
            <person name="Selbmann L."/>
        </authorList>
    </citation>
    <scope>NUCLEOTIDE SEQUENCE</scope>
    <source>
        <strain evidence="7">CCFEE 5485</strain>
    </source>
</reference>
<proteinExistence type="predicted"/>
<feature type="region of interest" description="Disordered" evidence="4">
    <location>
        <begin position="36"/>
        <end position="68"/>
    </location>
</feature>
<name>A0AAE0WUW1_9PEZI</name>
<evidence type="ECO:0000259" key="6">
    <source>
        <dbReference type="PROSITE" id="PS51194"/>
    </source>
</evidence>
<dbReference type="InterPro" id="IPR049730">
    <property type="entry name" value="SNF2/RAD54-like_C"/>
</dbReference>
<dbReference type="SMART" id="SM00490">
    <property type="entry name" value="HELICc"/>
    <property type="match status" value="1"/>
</dbReference>
<dbReference type="InterPro" id="IPR050496">
    <property type="entry name" value="SNF2_RAD54_helicase_repair"/>
</dbReference>
<dbReference type="SMART" id="SM00487">
    <property type="entry name" value="DEXDc"/>
    <property type="match status" value="1"/>
</dbReference>
<evidence type="ECO:0000256" key="3">
    <source>
        <dbReference type="ARBA" id="ARBA00022840"/>
    </source>
</evidence>
<evidence type="ECO:0000256" key="4">
    <source>
        <dbReference type="SAM" id="MobiDB-lite"/>
    </source>
</evidence>
<evidence type="ECO:0000259" key="5">
    <source>
        <dbReference type="PROSITE" id="PS51192"/>
    </source>
</evidence>
<feature type="domain" description="Helicase ATP-binding" evidence="5">
    <location>
        <begin position="280"/>
        <end position="451"/>
    </location>
</feature>
<dbReference type="GO" id="GO:0016787">
    <property type="term" value="F:hydrolase activity"/>
    <property type="evidence" value="ECO:0007669"/>
    <property type="project" value="UniProtKB-KW"/>
</dbReference>
<accession>A0AAE0WUW1</accession>
<dbReference type="FunFam" id="3.40.50.10810:FF:000035">
    <property type="entry name" value="DsDNA-dependent ATPase (Rad54b)"/>
    <property type="match status" value="1"/>
</dbReference>
<keyword evidence="2" id="KW-0378">Hydrolase</keyword>
<dbReference type="GO" id="GO:0007131">
    <property type="term" value="P:reciprocal meiotic recombination"/>
    <property type="evidence" value="ECO:0007669"/>
    <property type="project" value="TreeGrafter"/>
</dbReference>
<dbReference type="EMBL" id="JAUTXT010000003">
    <property type="protein sequence ID" value="KAK3678697.1"/>
    <property type="molecule type" value="Genomic_DNA"/>
</dbReference>
<feature type="compositionally biased region" description="Low complexity" evidence="4">
    <location>
        <begin position="55"/>
        <end position="68"/>
    </location>
</feature>
<organism evidence="7 8">
    <name type="scientific">Recurvomyces mirabilis</name>
    <dbReference type="NCBI Taxonomy" id="574656"/>
    <lineage>
        <taxon>Eukaryota</taxon>
        <taxon>Fungi</taxon>
        <taxon>Dikarya</taxon>
        <taxon>Ascomycota</taxon>
        <taxon>Pezizomycotina</taxon>
        <taxon>Dothideomycetes</taxon>
        <taxon>Dothideomycetidae</taxon>
        <taxon>Mycosphaerellales</taxon>
        <taxon>Teratosphaeriaceae</taxon>
        <taxon>Recurvomyces</taxon>
    </lineage>
</organism>
<dbReference type="InterPro" id="IPR000330">
    <property type="entry name" value="SNF2_N"/>
</dbReference>
<dbReference type="Gene3D" id="3.40.50.10810">
    <property type="entry name" value="Tandem AAA-ATPase domain"/>
    <property type="match status" value="1"/>
</dbReference>
<dbReference type="Pfam" id="PF00271">
    <property type="entry name" value="Helicase_C"/>
    <property type="match status" value="1"/>
</dbReference>
<keyword evidence="8" id="KW-1185">Reference proteome</keyword>
<keyword evidence="7" id="KW-0347">Helicase</keyword>
<dbReference type="Gene3D" id="1.20.120.850">
    <property type="entry name" value="SWI2/SNF2 ATPases, N-terminal domain"/>
    <property type="match status" value="1"/>
</dbReference>
<dbReference type="InterPro" id="IPR001650">
    <property type="entry name" value="Helicase_C-like"/>
</dbReference>
<dbReference type="Pfam" id="PF00176">
    <property type="entry name" value="SNF2-rel_dom"/>
    <property type="match status" value="1"/>
</dbReference>
<gene>
    <name evidence="7" type="primary">RDH54</name>
    <name evidence="7" type="ORF">LTR78_001150</name>
</gene>
<protein>
    <submittedName>
        <fullName evidence="7">Helicase</fullName>
    </submittedName>
</protein>
<evidence type="ECO:0000256" key="2">
    <source>
        <dbReference type="ARBA" id="ARBA00022801"/>
    </source>
</evidence>
<evidence type="ECO:0000313" key="8">
    <source>
        <dbReference type="Proteomes" id="UP001274830"/>
    </source>
</evidence>
<dbReference type="SUPFAM" id="SSF52540">
    <property type="entry name" value="P-loop containing nucleoside triphosphate hydrolases"/>
    <property type="match status" value="2"/>
</dbReference>
<dbReference type="InterPro" id="IPR014001">
    <property type="entry name" value="Helicase_ATP-bd"/>
</dbReference>
<dbReference type="PROSITE" id="PS51194">
    <property type="entry name" value="HELICASE_CTER"/>
    <property type="match status" value="1"/>
</dbReference>
<keyword evidence="1" id="KW-0547">Nucleotide-binding</keyword>
<dbReference type="GO" id="GO:0015616">
    <property type="term" value="F:DNA translocase activity"/>
    <property type="evidence" value="ECO:0007669"/>
    <property type="project" value="TreeGrafter"/>
</dbReference>
<comment type="caution">
    <text evidence="7">The sequence shown here is derived from an EMBL/GenBank/DDBJ whole genome shotgun (WGS) entry which is preliminary data.</text>
</comment>
<dbReference type="InterPro" id="IPR038718">
    <property type="entry name" value="SNF2-like_sf"/>
</dbReference>
<evidence type="ECO:0000256" key="1">
    <source>
        <dbReference type="ARBA" id="ARBA00022741"/>
    </source>
</evidence>
<dbReference type="PROSITE" id="PS51192">
    <property type="entry name" value="HELICASE_ATP_BIND_1"/>
    <property type="match status" value="1"/>
</dbReference>
<dbReference type="CDD" id="cd18004">
    <property type="entry name" value="DEXHc_RAD54"/>
    <property type="match status" value="1"/>
</dbReference>
<dbReference type="GO" id="GO:0005524">
    <property type="term" value="F:ATP binding"/>
    <property type="evidence" value="ECO:0007669"/>
    <property type="project" value="InterPro"/>
</dbReference>
<dbReference type="InterPro" id="IPR027417">
    <property type="entry name" value="P-loop_NTPase"/>
</dbReference>